<dbReference type="EMBL" id="BSSU01000004">
    <property type="protein sequence ID" value="GLX81559.1"/>
    <property type="molecule type" value="Genomic_DNA"/>
</dbReference>
<dbReference type="Pfam" id="PF13531">
    <property type="entry name" value="SBP_bac_11"/>
    <property type="match status" value="1"/>
</dbReference>
<dbReference type="PIRSF" id="PIRSF004846">
    <property type="entry name" value="ModA"/>
    <property type="match status" value="1"/>
</dbReference>
<protein>
    <submittedName>
        <fullName evidence="4">Molybdate ABC transporter substrate-binding protein</fullName>
    </submittedName>
</protein>
<evidence type="ECO:0000256" key="2">
    <source>
        <dbReference type="ARBA" id="ARBA00022723"/>
    </source>
</evidence>
<proteinExistence type="inferred from homology"/>
<evidence type="ECO:0000256" key="1">
    <source>
        <dbReference type="ARBA" id="ARBA00009175"/>
    </source>
</evidence>
<dbReference type="CDD" id="cd13539">
    <property type="entry name" value="PBP2_AvModA"/>
    <property type="match status" value="1"/>
</dbReference>
<organism evidence="4 5">
    <name type="scientific">Thalassotalea eurytherma</name>
    <dbReference type="NCBI Taxonomy" id="1144278"/>
    <lineage>
        <taxon>Bacteria</taxon>
        <taxon>Pseudomonadati</taxon>
        <taxon>Pseudomonadota</taxon>
        <taxon>Gammaproteobacteria</taxon>
        <taxon>Alteromonadales</taxon>
        <taxon>Colwelliaceae</taxon>
        <taxon>Thalassotalea</taxon>
    </lineage>
</organism>
<evidence type="ECO:0000256" key="3">
    <source>
        <dbReference type="ARBA" id="ARBA00022729"/>
    </source>
</evidence>
<sequence>MLGFSASLKQLCWPSLACLVFSVISFQSIGQTNTLRIAVASSFTPVLEKVAPAFSDKHQVKLEFISASSGTLFQQIMYGAPFDLFLSADSKRPETLVNNQRVISNSLYTYTQGQLALFSQELKPLNQGLLENYVGKFAIANPKTAPYGTAAKQVISKLNLTDKLPLITGQNVAQTYQQLQSGSVALGIVSLGQLTLNSQSGWLIPQRYYAPILQKMVIPKQSRNVQLSREFQQYILSQEVQNQFSHWGFKPIVNDRERS</sequence>
<dbReference type="InterPro" id="IPR044084">
    <property type="entry name" value="AvModA-like_subst-bd"/>
</dbReference>
<dbReference type="PANTHER" id="PTHR30632:SF14">
    <property type="entry name" value="TUNGSTATE_MOLYBDATE_CHROMATE-BINDING PROTEIN MODA"/>
    <property type="match status" value="1"/>
</dbReference>
<keyword evidence="2" id="KW-0479">Metal-binding</keyword>
<keyword evidence="3" id="KW-0732">Signal</keyword>
<dbReference type="SUPFAM" id="SSF53850">
    <property type="entry name" value="Periplasmic binding protein-like II"/>
    <property type="match status" value="1"/>
</dbReference>
<dbReference type="PANTHER" id="PTHR30632">
    <property type="entry name" value="MOLYBDATE-BINDING PERIPLASMIC PROTEIN"/>
    <property type="match status" value="1"/>
</dbReference>
<dbReference type="InterPro" id="IPR005950">
    <property type="entry name" value="ModA"/>
</dbReference>
<evidence type="ECO:0000313" key="5">
    <source>
        <dbReference type="Proteomes" id="UP001157133"/>
    </source>
</evidence>
<gene>
    <name evidence="4" type="ORF">theurythT_10110</name>
</gene>
<dbReference type="Proteomes" id="UP001157133">
    <property type="component" value="Unassembled WGS sequence"/>
</dbReference>
<accession>A0ABQ6H214</accession>
<dbReference type="NCBIfam" id="TIGR01256">
    <property type="entry name" value="modA"/>
    <property type="match status" value="1"/>
</dbReference>
<name>A0ABQ6H214_9GAMM</name>
<evidence type="ECO:0000313" key="4">
    <source>
        <dbReference type="EMBL" id="GLX81559.1"/>
    </source>
</evidence>
<keyword evidence="5" id="KW-1185">Reference proteome</keyword>
<comment type="similarity">
    <text evidence="1">Belongs to the bacterial solute-binding protein ModA family.</text>
</comment>
<reference evidence="4 5" key="1">
    <citation type="submission" date="2023-03" db="EMBL/GenBank/DDBJ databases">
        <title>Draft genome sequence of Thalassotalea eurytherma JCM 18482T.</title>
        <authorList>
            <person name="Sawabe T."/>
        </authorList>
    </citation>
    <scope>NUCLEOTIDE SEQUENCE [LARGE SCALE GENOMIC DNA]</scope>
    <source>
        <strain evidence="4 5">JCM 18482</strain>
    </source>
</reference>
<dbReference type="Gene3D" id="3.40.190.10">
    <property type="entry name" value="Periplasmic binding protein-like II"/>
    <property type="match status" value="2"/>
</dbReference>
<dbReference type="InterPro" id="IPR050682">
    <property type="entry name" value="ModA/WtpA"/>
</dbReference>
<comment type="caution">
    <text evidence="4">The sequence shown here is derived from an EMBL/GenBank/DDBJ whole genome shotgun (WGS) entry which is preliminary data.</text>
</comment>